<feature type="domain" description="Nudix hydrolase" evidence="4">
    <location>
        <begin position="12"/>
        <end position="128"/>
    </location>
</feature>
<dbReference type="SUPFAM" id="SSF55811">
    <property type="entry name" value="Nudix"/>
    <property type="match status" value="1"/>
</dbReference>
<name>A0A4D4JDD9_9PSEU</name>
<keyword evidence="2" id="KW-0378">Hydrolase</keyword>
<dbReference type="PROSITE" id="PS51462">
    <property type="entry name" value="NUDIX"/>
    <property type="match status" value="1"/>
</dbReference>
<gene>
    <name evidence="5" type="ORF">GTS_46630</name>
</gene>
<dbReference type="InterPro" id="IPR020084">
    <property type="entry name" value="NUDIX_hydrolase_CS"/>
</dbReference>
<protein>
    <recommendedName>
        <fullName evidence="4">Nudix hydrolase domain-containing protein</fullName>
    </recommendedName>
</protein>
<dbReference type="PROSITE" id="PS00893">
    <property type="entry name" value="NUDIX_BOX"/>
    <property type="match status" value="1"/>
</dbReference>
<comment type="cofactor">
    <cofactor evidence="1">
        <name>Mg(2+)</name>
        <dbReference type="ChEBI" id="CHEBI:18420"/>
    </cofactor>
</comment>
<evidence type="ECO:0000256" key="2">
    <source>
        <dbReference type="ARBA" id="ARBA00022801"/>
    </source>
</evidence>
<accession>A0A4D4JDD9</accession>
<evidence type="ECO:0000313" key="5">
    <source>
        <dbReference type="EMBL" id="GDY33030.1"/>
    </source>
</evidence>
<dbReference type="PANTHER" id="PTHR43046">
    <property type="entry name" value="GDP-MANNOSE MANNOSYL HYDROLASE"/>
    <property type="match status" value="1"/>
</dbReference>
<dbReference type="InterPro" id="IPR000086">
    <property type="entry name" value="NUDIX_hydrolase_dom"/>
</dbReference>
<evidence type="ECO:0000313" key="6">
    <source>
        <dbReference type="Proteomes" id="UP000298860"/>
    </source>
</evidence>
<dbReference type="GO" id="GO:0016787">
    <property type="term" value="F:hydrolase activity"/>
    <property type="evidence" value="ECO:0007669"/>
    <property type="project" value="UniProtKB-KW"/>
</dbReference>
<sequence length="128" mass="14105">MLPVEQYVATLARKRVAAGVLFRDARGRVLLAEPSYKPNWEMPGGALEADEVPWAAAVRELAEELGWSGPLGRLLVVDYVRPQDGRPEGVVFVFDGGMLDEVELAAMVFPDGEIRSARSRRSARPVTR</sequence>
<organism evidence="5 6">
    <name type="scientific">Gandjariella thermophila</name>
    <dbReference type="NCBI Taxonomy" id="1931992"/>
    <lineage>
        <taxon>Bacteria</taxon>
        <taxon>Bacillati</taxon>
        <taxon>Actinomycetota</taxon>
        <taxon>Actinomycetes</taxon>
        <taxon>Pseudonocardiales</taxon>
        <taxon>Pseudonocardiaceae</taxon>
        <taxon>Gandjariella</taxon>
    </lineage>
</organism>
<comment type="caution">
    <text evidence="5">The sequence shown here is derived from an EMBL/GenBank/DDBJ whole genome shotgun (WGS) entry which is preliminary data.</text>
</comment>
<dbReference type="CDD" id="cd18876">
    <property type="entry name" value="NUDIX_Hydrolase"/>
    <property type="match status" value="1"/>
</dbReference>
<dbReference type="PANTHER" id="PTHR43046:SF12">
    <property type="entry name" value="GDP-MANNOSE MANNOSYL HYDROLASE"/>
    <property type="match status" value="1"/>
</dbReference>
<evidence type="ECO:0000256" key="3">
    <source>
        <dbReference type="ARBA" id="ARBA00022842"/>
    </source>
</evidence>
<dbReference type="Pfam" id="PF00293">
    <property type="entry name" value="NUDIX"/>
    <property type="match status" value="1"/>
</dbReference>
<dbReference type="EMBL" id="BJFL01000032">
    <property type="protein sequence ID" value="GDY33030.1"/>
    <property type="molecule type" value="Genomic_DNA"/>
</dbReference>
<keyword evidence="3" id="KW-0460">Magnesium</keyword>
<proteinExistence type="predicted"/>
<evidence type="ECO:0000259" key="4">
    <source>
        <dbReference type="PROSITE" id="PS51462"/>
    </source>
</evidence>
<dbReference type="Proteomes" id="UP000298860">
    <property type="component" value="Unassembled WGS sequence"/>
</dbReference>
<dbReference type="InterPro" id="IPR015797">
    <property type="entry name" value="NUDIX_hydrolase-like_dom_sf"/>
</dbReference>
<evidence type="ECO:0000256" key="1">
    <source>
        <dbReference type="ARBA" id="ARBA00001946"/>
    </source>
</evidence>
<dbReference type="Gene3D" id="3.90.79.10">
    <property type="entry name" value="Nucleoside Triphosphate Pyrophosphohydrolase"/>
    <property type="match status" value="1"/>
</dbReference>
<reference evidence="6" key="1">
    <citation type="submission" date="2019-04" db="EMBL/GenBank/DDBJ databases">
        <title>Draft genome sequence of Pseudonocardiaceae bacterium SL3-2-4.</title>
        <authorList>
            <person name="Ningsih F."/>
            <person name="Yokota A."/>
            <person name="Sakai Y."/>
            <person name="Nanatani K."/>
            <person name="Yabe S."/>
            <person name="Oetari A."/>
            <person name="Sjamsuridzal W."/>
        </authorList>
    </citation>
    <scope>NUCLEOTIDE SEQUENCE [LARGE SCALE GENOMIC DNA]</scope>
    <source>
        <strain evidence="6">SL3-2-4</strain>
    </source>
</reference>
<keyword evidence="6" id="KW-1185">Reference proteome</keyword>
<dbReference type="AlphaFoldDB" id="A0A4D4JDD9"/>